<dbReference type="EMBL" id="AZGY01000010">
    <property type="protein sequence ID" value="KZZ94715.1"/>
    <property type="molecule type" value="Genomic_DNA"/>
</dbReference>
<dbReference type="InterPro" id="IPR050314">
    <property type="entry name" value="Glycosyl_Hydrlase_18"/>
</dbReference>
<dbReference type="SUPFAM" id="SSF51445">
    <property type="entry name" value="(Trans)glycosidases"/>
    <property type="match status" value="1"/>
</dbReference>
<dbReference type="InterPro" id="IPR001223">
    <property type="entry name" value="Glyco_hydro18_cat"/>
</dbReference>
<evidence type="ECO:0000256" key="17">
    <source>
        <dbReference type="ARBA" id="ARBA00076370"/>
    </source>
</evidence>
<sequence>MYSLLLSSLPLLAQVLLANAAQPTDDDKRDLVCFQVEASTIFLPTTVYVTISPKITANAEFVPVGGATITSLVTLAGQASIVPETPQQAVIQLPDALPKQGKHPLPQQSPQPTLVGDVGFRWSNNTKSSNGTIGLSETIDAGKVVTTVKLPTVPRLGKVAKPTAAIQYNHRRGASRNALYFGNWGIYGANNQPQDVPVDKITHMLYAFADIKEDGSVVSSDPYADVQKRFAGDSLVKRSTNAYGVINQLFKMKKRNRNLKTLLSVGGFTYSQQGKFSRFAGSQQGRRQFASSAVKLLADWGMDGLDIDWEHPQNAAEAQHLTALLAEVRAALDNYAAQNSQKYHYLLTVASSAGLEHYNKLDLKAMDRYVDAWHLMAYDYAGTWDETTGHQANLRRGADKSPGVKFSTDQAVDDYARAGVSASKIILGIPLYGRSFGNTDGLGRPFAGSGKGARDGVVLYRDLDRPGASVEVDGAVGAAWSYDPKTRELVSYDNAASTKLKAEYVQSKGLGGAVFWEASGDKKGDGSLVGTMARALGDLDQSTNMLSYPQSRYDNIRNDA</sequence>
<evidence type="ECO:0000256" key="10">
    <source>
        <dbReference type="ARBA" id="ARBA00023026"/>
    </source>
</evidence>
<keyword evidence="8 18" id="KW-0378">Hydrolase</keyword>
<dbReference type="GO" id="GO:0008061">
    <property type="term" value="F:chitin binding"/>
    <property type="evidence" value="ECO:0007669"/>
    <property type="project" value="UniProtKB-KW"/>
</dbReference>
<evidence type="ECO:0000256" key="2">
    <source>
        <dbReference type="ARBA" id="ARBA00004613"/>
    </source>
</evidence>
<evidence type="ECO:0000256" key="4">
    <source>
        <dbReference type="ARBA" id="ARBA00012729"/>
    </source>
</evidence>
<reference evidence="21 22" key="1">
    <citation type="journal article" date="2016" name="Genome Biol. Evol.">
        <title>Divergent and convergent evolution of fungal pathogenicity.</title>
        <authorList>
            <person name="Shang Y."/>
            <person name="Xiao G."/>
            <person name="Zheng P."/>
            <person name="Cen K."/>
            <person name="Zhan S."/>
            <person name="Wang C."/>
        </authorList>
    </citation>
    <scope>NUCLEOTIDE SEQUENCE [LARGE SCALE GENOMIC DNA]</scope>
    <source>
        <strain evidence="21 22">RCEF 2490</strain>
    </source>
</reference>
<evidence type="ECO:0000256" key="15">
    <source>
        <dbReference type="ARBA" id="ARBA00055470"/>
    </source>
</evidence>
<evidence type="ECO:0000256" key="6">
    <source>
        <dbReference type="ARBA" id="ARBA00022669"/>
    </source>
</evidence>
<evidence type="ECO:0000256" key="1">
    <source>
        <dbReference type="ARBA" id="ARBA00000822"/>
    </source>
</evidence>
<dbReference type="SUPFAM" id="SSF54556">
    <property type="entry name" value="Chitinase insertion domain"/>
    <property type="match status" value="1"/>
</dbReference>
<keyword evidence="14" id="KW-0624">Polysaccharide degradation</keyword>
<keyword evidence="13 18" id="KW-0326">Glycosidase</keyword>
<feature type="chain" id="PRO_5007895536" description="Endochitinase 1" evidence="19">
    <location>
        <begin position="21"/>
        <end position="560"/>
    </location>
</feature>
<keyword evidence="11" id="KW-0325">Glycoprotein</keyword>
<evidence type="ECO:0000256" key="16">
    <source>
        <dbReference type="ARBA" id="ARBA00072353"/>
    </source>
</evidence>
<dbReference type="PANTHER" id="PTHR11177:SF384">
    <property type="entry name" value="CHITINASE"/>
    <property type="match status" value="1"/>
</dbReference>
<evidence type="ECO:0000313" key="21">
    <source>
        <dbReference type="EMBL" id="KZZ94715.1"/>
    </source>
</evidence>
<evidence type="ECO:0000256" key="8">
    <source>
        <dbReference type="ARBA" id="ARBA00022801"/>
    </source>
</evidence>
<comment type="function">
    <text evidence="15">Secreted chitinase involved in the degradation of chitin, a component of the cell walls of fungi and exoskeletal elements of some animals (including worms and arthropods). Participates in the infection process and directly acts in the penetration process of the host cuticle.</text>
</comment>
<proteinExistence type="inferred from homology"/>
<dbReference type="AlphaFoldDB" id="A0A168B2V2"/>
<dbReference type="EC" id="3.2.1.14" evidence="4"/>
<comment type="caution">
    <text evidence="21">The sequence shown here is derived from an EMBL/GenBank/DDBJ whole genome shotgun (WGS) entry which is preliminary data.</text>
</comment>
<evidence type="ECO:0000259" key="20">
    <source>
        <dbReference type="PROSITE" id="PS51910"/>
    </source>
</evidence>
<dbReference type="PROSITE" id="PS01095">
    <property type="entry name" value="GH18_1"/>
    <property type="match status" value="1"/>
</dbReference>
<keyword evidence="9" id="KW-0146">Chitin degradation</keyword>
<evidence type="ECO:0000256" key="18">
    <source>
        <dbReference type="RuleBase" id="RU000489"/>
    </source>
</evidence>
<feature type="signal peptide" evidence="19">
    <location>
        <begin position="1"/>
        <end position="20"/>
    </location>
</feature>
<dbReference type="OrthoDB" id="76388at2759"/>
<dbReference type="InterPro" id="IPR011583">
    <property type="entry name" value="Chitinase_II/V-like_cat"/>
</dbReference>
<comment type="similarity">
    <text evidence="3">Belongs to the glycosyl hydrolase 18 family. Chitinase class V subfamily.</text>
</comment>
<evidence type="ECO:0000256" key="3">
    <source>
        <dbReference type="ARBA" id="ARBA00008682"/>
    </source>
</evidence>
<dbReference type="Gene3D" id="3.20.20.80">
    <property type="entry name" value="Glycosidases"/>
    <property type="match status" value="1"/>
</dbReference>
<keyword evidence="5" id="KW-0964">Secreted</keyword>
<keyword evidence="22" id="KW-1185">Reference proteome</keyword>
<gene>
    <name evidence="21" type="ORF">AAL_04826</name>
</gene>
<dbReference type="PANTHER" id="PTHR11177">
    <property type="entry name" value="CHITINASE"/>
    <property type="match status" value="1"/>
</dbReference>
<evidence type="ECO:0000256" key="12">
    <source>
        <dbReference type="ARBA" id="ARBA00023277"/>
    </source>
</evidence>
<accession>A0A168B2V2</accession>
<evidence type="ECO:0000256" key="13">
    <source>
        <dbReference type="ARBA" id="ARBA00023295"/>
    </source>
</evidence>
<evidence type="ECO:0000256" key="5">
    <source>
        <dbReference type="ARBA" id="ARBA00022525"/>
    </source>
</evidence>
<keyword evidence="7 19" id="KW-0732">Signal</keyword>
<keyword evidence="12" id="KW-0119">Carbohydrate metabolism</keyword>
<dbReference type="CDD" id="cd06548">
    <property type="entry name" value="GH18_chitinase"/>
    <property type="match status" value="1"/>
</dbReference>
<dbReference type="InterPro" id="IPR001579">
    <property type="entry name" value="Glyco_hydro_18_chit_AS"/>
</dbReference>
<dbReference type="Gene3D" id="3.10.50.10">
    <property type="match status" value="1"/>
</dbReference>
<comment type="catalytic activity">
    <reaction evidence="1">
        <text>Random endo-hydrolysis of N-acetyl-beta-D-glucosaminide (1-&gt;4)-beta-linkages in chitin and chitodextrins.</text>
        <dbReference type="EC" id="3.2.1.14"/>
    </reaction>
</comment>
<dbReference type="SMART" id="SM00636">
    <property type="entry name" value="Glyco_18"/>
    <property type="match status" value="1"/>
</dbReference>
<dbReference type="GO" id="GO:0008843">
    <property type="term" value="F:endochitinase activity"/>
    <property type="evidence" value="ECO:0007669"/>
    <property type="project" value="UniProtKB-EC"/>
</dbReference>
<dbReference type="GO" id="GO:0005576">
    <property type="term" value="C:extracellular region"/>
    <property type="evidence" value="ECO:0007669"/>
    <property type="project" value="UniProtKB-SubCell"/>
</dbReference>
<evidence type="ECO:0000256" key="11">
    <source>
        <dbReference type="ARBA" id="ARBA00023180"/>
    </source>
</evidence>
<evidence type="ECO:0000256" key="9">
    <source>
        <dbReference type="ARBA" id="ARBA00023024"/>
    </source>
</evidence>
<dbReference type="Proteomes" id="UP000078544">
    <property type="component" value="Unassembled WGS sequence"/>
</dbReference>
<dbReference type="STRING" id="1081109.A0A168B2V2"/>
<name>A0A168B2V2_9HYPO</name>
<dbReference type="PROSITE" id="PS51910">
    <property type="entry name" value="GH18_2"/>
    <property type="match status" value="1"/>
</dbReference>
<feature type="domain" description="GH18" evidence="20">
    <location>
        <begin position="175"/>
        <end position="539"/>
    </location>
</feature>
<keyword evidence="6" id="KW-0147">Chitin-binding</keyword>
<evidence type="ECO:0000256" key="14">
    <source>
        <dbReference type="ARBA" id="ARBA00023326"/>
    </source>
</evidence>
<dbReference type="GO" id="GO:0000272">
    <property type="term" value="P:polysaccharide catabolic process"/>
    <property type="evidence" value="ECO:0007669"/>
    <property type="project" value="UniProtKB-KW"/>
</dbReference>
<dbReference type="Pfam" id="PF00704">
    <property type="entry name" value="Glyco_hydro_18"/>
    <property type="match status" value="1"/>
</dbReference>
<dbReference type="InterPro" id="IPR029070">
    <property type="entry name" value="Chitinase_insertion_sf"/>
</dbReference>
<dbReference type="InterPro" id="IPR017853">
    <property type="entry name" value="GH"/>
</dbReference>
<evidence type="ECO:0000256" key="7">
    <source>
        <dbReference type="ARBA" id="ARBA00022729"/>
    </source>
</evidence>
<comment type="subcellular location">
    <subcellularLocation>
        <location evidence="2">Secreted</location>
    </subcellularLocation>
</comment>
<dbReference type="FunFam" id="3.20.20.80:FF:000075">
    <property type="entry name" value="Sporulation-specific chitinase"/>
    <property type="match status" value="1"/>
</dbReference>
<protein>
    <recommendedName>
        <fullName evidence="16">Endochitinase 1</fullName>
        <ecNumber evidence="4">3.2.1.14</ecNumber>
    </recommendedName>
    <alternativeName>
        <fullName evidence="17">Chitinase 1</fullName>
    </alternativeName>
</protein>
<evidence type="ECO:0000256" key="19">
    <source>
        <dbReference type="SAM" id="SignalP"/>
    </source>
</evidence>
<evidence type="ECO:0000313" key="22">
    <source>
        <dbReference type="Proteomes" id="UP000078544"/>
    </source>
</evidence>
<organism evidence="21 22">
    <name type="scientific">Moelleriella libera RCEF 2490</name>
    <dbReference type="NCBI Taxonomy" id="1081109"/>
    <lineage>
        <taxon>Eukaryota</taxon>
        <taxon>Fungi</taxon>
        <taxon>Dikarya</taxon>
        <taxon>Ascomycota</taxon>
        <taxon>Pezizomycotina</taxon>
        <taxon>Sordariomycetes</taxon>
        <taxon>Hypocreomycetidae</taxon>
        <taxon>Hypocreales</taxon>
        <taxon>Clavicipitaceae</taxon>
        <taxon>Moelleriella</taxon>
    </lineage>
</organism>
<dbReference type="GO" id="GO:0006032">
    <property type="term" value="P:chitin catabolic process"/>
    <property type="evidence" value="ECO:0007669"/>
    <property type="project" value="UniProtKB-KW"/>
</dbReference>
<keyword evidence="10" id="KW-0843">Virulence</keyword>